<dbReference type="Pfam" id="PF14200">
    <property type="entry name" value="RicinB_lectin_2"/>
    <property type="match status" value="1"/>
</dbReference>
<sequence>MKSIIRKGAALMLFMAMVINCFSVSPIYAHEDNVNSGETMTEIENSENNMEEGFPSEDVTLPEENENNIPEKDQITHDTQIQDNGVVEDKEEVSTPIPGDTSLVNYFYVGYPYLQAPASQEFVLSFGTGTENISRIVLKYQKDNGNLIELESSRQSEELYVFKKDFTESDKGTYKVIGFSYFVDSQEYTISFSDLEMDVRFGVNQEYDGYGENEGYTIDENGNEVEESDEINDSMAQEIESSVVSLNGSNVASTEDLVESVLKENAQTPQNNSRKKRSITTYSENNPLVICIDPGHGGSESGTVVVDGSLEKNLNLKIAMYLKEELEQYNNVKVVMTRTSDVYVSLQDRARIAANAGAKALVSIHINATGWGTQNKVSGAEVYYPHANYNASVSETGKNLAQNILNELVGLGLNNLGIKVKYVYDSETGKPANDPAYDYPDGSVGDYYGVIRYSKELGVAGIIVEHAMSDNWSDFNNFLSSDAKLKNLGIADATGIAKAFGLQKIDRNYLNQLALQYKNTIKDGTYSLSLKGDSKVVSVKDASTSDNANIIMQNNATSDYQGWRIINNDNGYVSIQNVYSGKALSINNGAENAICQKNPNLSYDSLWIIQPSGSGYKIVSASNIENYLNVSSERVVLGNDSSQVWNFKSYSQNIASILYRAHVQDTGWQSWVQNGDTAGTTGKNKRIEAINLKLSENIAGGIEYQAHVENIGWQDWVSNGQLSGTTGKNLQMEAVRIKLSGDAEKKYDVYYRAHAQEFGWLDWAKNGESAGTQGYNFHLEALEIQLVTKGGKAPGNTSVPFKQKETNIKKLSYQTHVENIGWQDLKYDGEISGTSGQSLRLEAIKISLANLTHTGSIEYATHIQDIGWQNWKANGDLSGTTGQNKRLEAIKIRLTGEIADYYDVYYRVHAQEFGWLDWAKDGQEAGTAGYSYRLEAIQIQLVEKGLSAPGSTETPFIQRLIRYQTHVENIGWQDFKYDGETSGTSGESLRLESIKITLPSLSTQGSVQYSTHIQDIGWQNWVSNGQLSGTTGQKKRLEAIKIKLTGSLSSKYDIYYRVHAQNFGWLDWAKNGDNAGTEGYAYRLEAIEIRMIPKGENAPGSTENPFYKKQEAVTSGYLIMGTSNVTDKELVSYFNRYKGSTVYDTYLGTNSKYNGVLSKGGAATIEDFCKIFYEECLAEGVKPEVAFAQSMLETGFLRYGGDVLPNQYNFAGLGATGNGVHGNSFKDVRTGIRAQVQHLKCYASMDPLNQPLVDQRWSESLRGKAPTVEKLQGTWATSTTYAKTLLQAIDRINSL</sequence>
<dbReference type="InterPro" id="IPR002901">
    <property type="entry name" value="MGlyc_endo_b_GlcNAc-like_dom"/>
</dbReference>
<dbReference type="Pfam" id="PF01832">
    <property type="entry name" value="Glucosaminidase"/>
    <property type="match status" value="1"/>
</dbReference>
<dbReference type="InterPro" id="IPR006637">
    <property type="entry name" value="ChW"/>
</dbReference>
<name>A0A380LQL6_9FIRM</name>
<reference evidence="5 6" key="1">
    <citation type="submission" date="2018-06" db="EMBL/GenBank/DDBJ databases">
        <authorList>
            <consortium name="Pathogen Informatics"/>
            <person name="Doyle S."/>
        </authorList>
    </citation>
    <scope>NUCLEOTIDE SEQUENCE [LARGE SCALE GENOMIC DNA]</scope>
    <source>
        <strain evidence="5 6">NCTC11087</strain>
    </source>
</reference>
<protein>
    <submittedName>
        <fullName evidence="5">Clostridial hydrophobic W</fullName>
        <ecNumber evidence="5">3.5.1.28</ecNumber>
    </submittedName>
</protein>
<feature type="signal peptide" evidence="3">
    <location>
        <begin position="1"/>
        <end position="29"/>
    </location>
</feature>
<gene>
    <name evidence="5" type="primary">cwlC</name>
    <name evidence="5" type="ORF">NCTC11087_01040</name>
</gene>
<dbReference type="CDD" id="cd00161">
    <property type="entry name" value="beta-trefoil_Ricin-like"/>
    <property type="match status" value="1"/>
</dbReference>
<dbReference type="Proteomes" id="UP000255523">
    <property type="component" value="Unassembled WGS sequence"/>
</dbReference>
<dbReference type="RefSeq" id="WP_051130183.1">
    <property type="nucleotide sequence ID" value="NZ_UHFX01000003.1"/>
</dbReference>
<feature type="region of interest" description="Disordered" evidence="2">
    <location>
        <begin position="43"/>
        <end position="94"/>
    </location>
</feature>
<feature type="chain" id="PRO_5039706107" evidence="3">
    <location>
        <begin position="30"/>
        <end position="1295"/>
    </location>
</feature>
<dbReference type="InterPro" id="IPR000772">
    <property type="entry name" value="Ricin_B_lectin"/>
</dbReference>
<dbReference type="CDD" id="cd02696">
    <property type="entry name" value="MurNAc-LAA"/>
    <property type="match status" value="1"/>
</dbReference>
<dbReference type="InterPro" id="IPR050695">
    <property type="entry name" value="N-acetylmuramoyl_amidase_3"/>
</dbReference>
<feature type="domain" description="MurNAc-LAA" evidence="4">
    <location>
        <begin position="350"/>
        <end position="497"/>
    </location>
</feature>
<keyword evidence="6" id="KW-1185">Reference proteome</keyword>
<dbReference type="PANTHER" id="PTHR30404">
    <property type="entry name" value="N-ACETYLMURAMOYL-L-ALANINE AMIDASE"/>
    <property type="match status" value="1"/>
</dbReference>
<dbReference type="Gene3D" id="2.80.10.50">
    <property type="match status" value="1"/>
</dbReference>
<dbReference type="SUPFAM" id="SSF50370">
    <property type="entry name" value="Ricin B-like lectins"/>
    <property type="match status" value="1"/>
</dbReference>
<organism evidence="5 6">
    <name type="scientific">Faecalicoccus pleomorphus</name>
    <dbReference type="NCBI Taxonomy" id="1323"/>
    <lineage>
        <taxon>Bacteria</taxon>
        <taxon>Bacillati</taxon>
        <taxon>Bacillota</taxon>
        <taxon>Erysipelotrichia</taxon>
        <taxon>Erysipelotrichales</taxon>
        <taxon>Erysipelotrichaceae</taxon>
        <taxon>Faecalicoccus</taxon>
    </lineage>
</organism>
<dbReference type="Gene3D" id="1.10.530.10">
    <property type="match status" value="1"/>
</dbReference>
<evidence type="ECO:0000256" key="3">
    <source>
        <dbReference type="SAM" id="SignalP"/>
    </source>
</evidence>
<dbReference type="Pfam" id="PF01520">
    <property type="entry name" value="Amidase_3"/>
    <property type="match status" value="1"/>
</dbReference>
<dbReference type="EC" id="3.5.1.28" evidence="5"/>
<dbReference type="GeneID" id="77462008"/>
<dbReference type="InterPro" id="IPR035992">
    <property type="entry name" value="Ricin_B-like_lectins"/>
</dbReference>
<dbReference type="GO" id="GO:0004040">
    <property type="term" value="F:amidase activity"/>
    <property type="evidence" value="ECO:0007669"/>
    <property type="project" value="InterPro"/>
</dbReference>
<evidence type="ECO:0000313" key="5">
    <source>
        <dbReference type="EMBL" id="SUO04146.1"/>
    </source>
</evidence>
<evidence type="ECO:0000313" key="6">
    <source>
        <dbReference type="Proteomes" id="UP000255523"/>
    </source>
</evidence>
<dbReference type="SMART" id="SM00646">
    <property type="entry name" value="Ami_3"/>
    <property type="match status" value="1"/>
</dbReference>
<dbReference type="SMART" id="SM00728">
    <property type="entry name" value="ChW"/>
    <property type="match status" value="9"/>
</dbReference>
<proteinExistence type="predicted"/>
<evidence type="ECO:0000259" key="4">
    <source>
        <dbReference type="SMART" id="SM00646"/>
    </source>
</evidence>
<dbReference type="GO" id="GO:0030288">
    <property type="term" value="C:outer membrane-bounded periplasmic space"/>
    <property type="evidence" value="ECO:0007669"/>
    <property type="project" value="TreeGrafter"/>
</dbReference>
<dbReference type="EMBL" id="UHFX01000003">
    <property type="protein sequence ID" value="SUO04146.1"/>
    <property type="molecule type" value="Genomic_DNA"/>
</dbReference>
<evidence type="ECO:0000256" key="2">
    <source>
        <dbReference type="SAM" id="MobiDB-lite"/>
    </source>
</evidence>
<dbReference type="PANTHER" id="PTHR30404:SF0">
    <property type="entry name" value="N-ACETYLMURAMOYL-L-ALANINE AMIDASE AMIC"/>
    <property type="match status" value="1"/>
</dbReference>
<dbReference type="InterPro" id="IPR002508">
    <property type="entry name" value="MurNAc-LAA_cat"/>
</dbReference>
<dbReference type="Pfam" id="PF07538">
    <property type="entry name" value="ChW"/>
    <property type="match status" value="9"/>
</dbReference>
<dbReference type="SUPFAM" id="SSF53187">
    <property type="entry name" value="Zn-dependent exopeptidases"/>
    <property type="match status" value="1"/>
</dbReference>
<dbReference type="OrthoDB" id="9763643at2"/>
<dbReference type="GO" id="GO:0008745">
    <property type="term" value="F:N-acetylmuramoyl-L-alanine amidase activity"/>
    <property type="evidence" value="ECO:0007669"/>
    <property type="project" value="UniProtKB-EC"/>
</dbReference>
<accession>A0A380LQL6</accession>
<keyword evidence="3" id="KW-0732">Signal</keyword>
<keyword evidence="1 5" id="KW-0378">Hydrolase</keyword>
<dbReference type="GO" id="GO:0009253">
    <property type="term" value="P:peptidoglycan catabolic process"/>
    <property type="evidence" value="ECO:0007669"/>
    <property type="project" value="InterPro"/>
</dbReference>
<dbReference type="Gene3D" id="3.40.630.40">
    <property type="entry name" value="Zn-dependent exopeptidases"/>
    <property type="match status" value="1"/>
</dbReference>
<evidence type="ECO:0000256" key="1">
    <source>
        <dbReference type="ARBA" id="ARBA00022801"/>
    </source>
</evidence>